<name>A0A2G2Z0I4_CAPAN</name>
<evidence type="ECO:0000313" key="3">
    <source>
        <dbReference type="EMBL" id="PHT75489.1"/>
    </source>
</evidence>
<reference evidence="3 4" key="1">
    <citation type="journal article" date="2014" name="Nat. Genet.">
        <title>Genome sequence of the hot pepper provides insights into the evolution of pungency in Capsicum species.</title>
        <authorList>
            <person name="Kim S."/>
            <person name="Park M."/>
            <person name="Yeom S.I."/>
            <person name="Kim Y.M."/>
            <person name="Lee J.M."/>
            <person name="Lee H.A."/>
            <person name="Seo E."/>
            <person name="Choi J."/>
            <person name="Cheong K."/>
            <person name="Kim K.T."/>
            <person name="Jung K."/>
            <person name="Lee G.W."/>
            <person name="Oh S.K."/>
            <person name="Bae C."/>
            <person name="Kim S.B."/>
            <person name="Lee H.Y."/>
            <person name="Kim S.Y."/>
            <person name="Kim M.S."/>
            <person name="Kang B.C."/>
            <person name="Jo Y.D."/>
            <person name="Yang H.B."/>
            <person name="Jeong H.J."/>
            <person name="Kang W.H."/>
            <person name="Kwon J.K."/>
            <person name="Shin C."/>
            <person name="Lim J.Y."/>
            <person name="Park J.H."/>
            <person name="Huh J.H."/>
            <person name="Kim J.S."/>
            <person name="Kim B.D."/>
            <person name="Cohen O."/>
            <person name="Paran I."/>
            <person name="Suh M.C."/>
            <person name="Lee S.B."/>
            <person name="Kim Y.K."/>
            <person name="Shin Y."/>
            <person name="Noh S.J."/>
            <person name="Park J."/>
            <person name="Seo Y.S."/>
            <person name="Kwon S.Y."/>
            <person name="Kim H.A."/>
            <person name="Park J.M."/>
            <person name="Kim H.J."/>
            <person name="Choi S.B."/>
            <person name="Bosland P.W."/>
            <person name="Reeves G."/>
            <person name="Jo S.H."/>
            <person name="Lee B.W."/>
            <person name="Cho H.T."/>
            <person name="Choi H.S."/>
            <person name="Lee M.S."/>
            <person name="Yu Y."/>
            <person name="Do Choi Y."/>
            <person name="Park B.S."/>
            <person name="van Deynze A."/>
            <person name="Ashrafi H."/>
            <person name="Hill T."/>
            <person name="Kim W.T."/>
            <person name="Pai H.S."/>
            <person name="Ahn H.K."/>
            <person name="Yeam I."/>
            <person name="Giovannoni J.J."/>
            <person name="Rose J.K."/>
            <person name="Sorensen I."/>
            <person name="Lee S.J."/>
            <person name="Kim R.W."/>
            <person name="Choi I.Y."/>
            <person name="Choi B.S."/>
            <person name="Lim J.S."/>
            <person name="Lee Y.H."/>
            <person name="Choi D."/>
        </authorList>
    </citation>
    <scope>NUCLEOTIDE SEQUENCE [LARGE SCALE GENOMIC DNA]</scope>
    <source>
        <strain evidence="4">cv. CM334</strain>
    </source>
</reference>
<evidence type="ECO:0000256" key="1">
    <source>
        <dbReference type="SAM" id="Phobius"/>
    </source>
</evidence>
<feature type="transmembrane region" description="Helical" evidence="1">
    <location>
        <begin position="203"/>
        <end position="227"/>
    </location>
</feature>
<evidence type="ECO:0000313" key="4">
    <source>
        <dbReference type="Proteomes" id="UP000222542"/>
    </source>
</evidence>
<dbReference type="Pfam" id="PF22936">
    <property type="entry name" value="Pol_BBD"/>
    <property type="match status" value="1"/>
</dbReference>
<dbReference type="Proteomes" id="UP000222542">
    <property type="component" value="Unassembled WGS sequence"/>
</dbReference>
<keyword evidence="4" id="KW-1185">Reference proteome</keyword>
<reference evidence="3 4" key="2">
    <citation type="journal article" date="2017" name="Genome Biol.">
        <title>New reference genome sequences of hot pepper reveal the massive evolution of plant disease-resistance genes by retroduplication.</title>
        <authorList>
            <person name="Kim S."/>
            <person name="Park J."/>
            <person name="Yeom S.I."/>
            <person name="Kim Y.M."/>
            <person name="Seo E."/>
            <person name="Kim K.T."/>
            <person name="Kim M.S."/>
            <person name="Lee J.M."/>
            <person name="Cheong K."/>
            <person name="Shin H.S."/>
            <person name="Kim S.B."/>
            <person name="Han K."/>
            <person name="Lee J."/>
            <person name="Park M."/>
            <person name="Lee H.A."/>
            <person name="Lee H.Y."/>
            <person name="Lee Y."/>
            <person name="Oh S."/>
            <person name="Lee J.H."/>
            <person name="Choi E."/>
            <person name="Choi E."/>
            <person name="Lee S.E."/>
            <person name="Jeon J."/>
            <person name="Kim H."/>
            <person name="Choi G."/>
            <person name="Song H."/>
            <person name="Lee J."/>
            <person name="Lee S.C."/>
            <person name="Kwon J.K."/>
            <person name="Lee H.Y."/>
            <person name="Koo N."/>
            <person name="Hong Y."/>
            <person name="Kim R.W."/>
            <person name="Kang W.H."/>
            <person name="Huh J.H."/>
            <person name="Kang B.C."/>
            <person name="Yang T.J."/>
            <person name="Lee Y.H."/>
            <person name="Bennetzen J.L."/>
            <person name="Choi D."/>
        </authorList>
    </citation>
    <scope>NUCLEOTIDE SEQUENCE [LARGE SCALE GENOMIC DNA]</scope>
    <source>
        <strain evidence="4">cv. CM334</strain>
    </source>
</reference>
<protein>
    <recommendedName>
        <fullName evidence="2">Retrovirus-related Pol polyprotein from transposon TNT 1-94-like beta-barrel domain-containing protein</fullName>
    </recommendedName>
</protein>
<feature type="domain" description="Retrovirus-related Pol polyprotein from transposon TNT 1-94-like beta-barrel" evidence="2">
    <location>
        <begin position="47"/>
        <end position="124"/>
    </location>
</feature>
<comment type="caution">
    <text evidence="3">The sequence shown here is derived from an EMBL/GenBank/DDBJ whole genome shotgun (WGS) entry which is preliminary data.</text>
</comment>
<accession>A0A2G2Z0I4</accession>
<evidence type="ECO:0000259" key="2">
    <source>
        <dbReference type="Pfam" id="PF22936"/>
    </source>
</evidence>
<dbReference type="InterPro" id="IPR054722">
    <property type="entry name" value="PolX-like_BBD"/>
</dbReference>
<keyword evidence="1" id="KW-0812">Transmembrane</keyword>
<keyword evidence="1" id="KW-1133">Transmembrane helix</keyword>
<sequence>MPGILCHNCEGKGHIACVCPSPRINNSNKVSVPPISNSAQTPSPQHWLMDSRTTHHVTPDLDNLGIHYEYQGPEEVTIGNDSKLPISHIGKSSVVVCDNKFNLDDILHVPTATQNLLSISSFAKSNQVSIEFFPGHFLTKDLVTKDIVHTGPSNDGLYSLPTLNSSITASYTASLGFGMLVWIIHPFQLFVKHCHLALLSHHLNLLVYVLHVLLVRFIKFLVMILGFKTPSL</sequence>
<organism evidence="3 4">
    <name type="scientific">Capsicum annuum</name>
    <name type="common">Capsicum pepper</name>
    <dbReference type="NCBI Taxonomy" id="4072"/>
    <lineage>
        <taxon>Eukaryota</taxon>
        <taxon>Viridiplantae</taxon>
        <taxon>Streptophyta</taxon>
        <taxon>Embryophyta</taxon>
        <taxon>Tracheophyta</taxon>
        <taxon>Spermatophyta</taxon>
        <taxon>Magnoliopsida</taxon>
        <taxon>eudicotyledons</taxon>
        <taxon>Gunneridae</taxon>
        <taxon>Pentapetalae</taxon>
        <taxon>asterids</taxon>
        <taxon>lamiids</taxon>
        <taxon>Solanales</taxon>
        <taxon>Solanaceae</taxon>
        <taxon>Solanoideae</taxon>
        <taxon>Capsiceae</taxon>
        <taxon>Capsicum</taxon>
    </lineage>
</organism>
<proteinExistence type="predicted"/>
<dbReference type="AlphaFoldDB" id="A0A2G2Z0I4"/>
<feature type="transmembrane region" description="Helical" evidence="1">
    <location>
        <begin position="171"/>
        <end position="191"/>
    </location>
</feature>
<keyword evidence="1" id="KW-0472">Membrane</keyword>
<dbReference type="EMBL" id="AYRZ02000007">
    <property type="protein sequence ID" value="PHT75489.1"/>
    <property type="molecule type" value="Genomic_DNA"/>
</dbReference>
<dbReference type="Gramene" id="PHT75489">
    <property type="protein sequence ID" value="PHT75489"/>
    <property type="gene ID" value="T459_19011"/>
</dbReference>
<gene>
    <name evidence="3" type="ORF">T459_19011</name>
</gene>